<dbReference type="GO" id="GO:0004843">
    <property type="term" value="F:cysteine-type deubiquitinase activity"/>
    <property type="evidence" value="ECO:0007669"/>
    <property type="project" value="UniProtKB-EC"/>
</dbReference>
<dbReference type="HOGENOM" id="CLU_001060_9_0_1"/>
<evidence type="ECO:0000256" key="5">
    <source>
        <dbReference type="ARBA" id="ARBA00022786"/>
    </source>
</evidence>
<dbReference type="CDD" id="cd02674">
    <property type="entry name" value="Peptidase_C19R"/>
    <property type="match status" value="1"/>
</dbReference>
<dbReference type="GO" id="GO:0016579">
    <property type="term" value="P:protein deubiquitination"/>
    <property type="evidence" value="ECO:0007669"/>
    <property type="project" value="InterPro"/>
</dbReference>
<dbReference type="Gene3D" id="3.90.70.10">
    <property type="entry name" value="Cysteine proteinases"/>
    <property type="match status" value="2"/>
</dbReference>
<dbReference type="InterPro" id="IPR028889">
    <property type="entry name" value="USP"/>
</dbReference>
<feature type="compositionally biased region" description="Gly residues" evidence="8">
    <location>
        <begin position="1110"/>
        <end position="1121"/>
    </location>
</feature>
<feature type="domain" description="USP" evidence="9">
    <location>
        <begin position="621"/>
        <end position="1390"/>
    </location>
</feature>
<evidence type="ECO:0000313" key="12">
    <source>
        <dbReference type="Proteomes" id="UP000002035"/>
    </source>
</evidence>
<gene>
    <name evidence="11" type="ORF">MCYG_04062</name>
</gene>
<feature type="compositionally biased region" description="Low complexity" evidence="8">
    <location>
        <begin position="247"/>
        <end position="272"/>
    </location>
</feature>
<feature type="compositionally biased region" description="Basic and acidic residues" evidence="8">
    <location>
        <begin position="199"/>
        <end position="224"/>
    </location>
</feature>
<comment type="similarity">
    <text evidence="2">Belongs to the peptidase C19 family.</text>
</comment>
<sequence length="1633" mass="178510">MLAVPLLSPFTTPSSKRRKVAAELRKAGGNKGLYFLKTSPPRRPKIGKRYGQSSLPGLLQPGFFTSPSSPSPPRLSPSRSLQADSQGSANEQSSTEDWRSTTATSSPTVTDGESTQDTTCWQMSSSNGRAAGQPAASDPQKEDVSMADSGSQENSHAATPAIKRPAAEMGSDEHDTVMQMDSFTAHEDNSKSGTALNKKQSERLNRHQRDASVDMVGKEPEAESLKGNSKNSSEAGGSGSDHPYPSPSTISSYTASNSEPAYSSHSSHDSPSIDEQVAQVMQLMQQSPADKQKGYIVSATWLKRVLSRSSTLPRPDKADKLAAEGEIGPVDNSDLVLVTDPETIFNDEAGKPFVPMRPGLQMGEDYEILPEEAWNLVMKWYGLSKDSPAIVRYAHNTNTEGDMEHIQYELNPPIFSILKLSSNPTEAEKSQPPVRFLASRHTPFQQWLKTAKSLASIDMSTKTRVWRILEGLGSSTNVTPATSRSASPAPGTTVSAKIPTSISLGLDTFVALTEGSQRELVDVKDQTSNPNYNGKTSIHVIGLGSDNVIVLEEQVGGPAGGEWLSETSKSSSNLTVGAGAKANIQNRLKSKSSSGSGRTSPAPSIVTRGRRRKDGKARGVTGLSNLGNTCYMNSALQCVRSVEELSHYFLLGEYKKDLNPNNPLSHNGEVAKAYANLLQQIFDAQGSASFAPRNFKVTIGRYGPSFSGYGQQDSQEFLLFLLDGLQEDLNRIQKKPYIEKPDSTDEMVHDKAALQRFADRCWEIYKARNDSVITDLFSGMYKSTVVCPTCDKVSIIFDPFNNLTLQIPIENTWSHKIMFFPLHKPPVNVEVDIDKNSSIKTVKQYVGQKMNVDPDRLVMAEIYKNKFYKLFDHSQSIADHQIGEGDTIAMYELDSVPTSYNPDKPHRFRFSSEEPTGFDSHKGDRMLVPIYNRSRFRRGFNHNQRSFFGVPLYVVITRDEAYDYDAVLRRILSRVANLTTRDILREDDGFGMIRTASAEDSDTVVTNEEDTQPFDQPIKASSVEGEDGLVDVSMRDADNTVSQEEAATGKGSDEIPPVLRPGSFIPPMLRNLFDIRYVSSGDTELPGFSTMNESRDYPLVLSRVPEGVNSRGGAGQKGKAGFGLPSDNASAVSSEDELSGPAQPVNVMRARADDDVSNNSSSAETKDDSASETDSDRLADAASLLRAGKAEKRKQKAPQRRLPYVRPGDVIVLDWSEETYDAIFVTTKRQLRSRKKKRGITLDECLDEFGREEILSENDAWYCPRCKEHRRASKKFELWKSPDILVMHLKRFSANRIFRDKIDAVVDFPLELDMTGRIQMPGEGESMIYDLIAVDNHYGGLGGGHYTAYARNFVDGLWYEFNGVDSHVTMKRDPASVVTSAAYLLFYRRRSNGPLGGDFLAKLTELAHDRNSDSESGGESRSGSRPASASGSGEGKRLGGLSRNGSSSALRGAAATRQSGDGGLLTGTQAKSGSSSSSSGIDRSVRLPHLEGMEEEEEEGGEEEGDGEDEGFGGSFRAGSAIYAQQPSWSYDRLANHAGEDDELEGNTFPPPGSIYGDDDNDDAASTQAERGEGDLSEFDRCFDLDAADDTGMVFSSMLDEDEQHARGLIESIPAGDYDDSPAVVEVRVGDDE</sequence>
<feature type="compositionally biased region" description="Acidic residues" evidence="8">
    <location>
        <begin position="1493"/>
        <end position="1511"/>
    </location>
</feature>
<dbReference type="Pfam" id="PF06337">
    <property type="entry name" value="DUSP"/>
    <property type="match status" value="1"/>
</dbReference>
<feature type="region of interest" description="Disordered" evidence="8">
    <location>
        <begin position="1"/>
        <end position="272"/>
    </location>
</feature>
<dbReference type="PROSITE" id="PS00973">
    <property type="entry name" value="USP_2"/>
    <property type="match status" value="1"/>
</dbReference>
<evidence type="ECO:0000259" key="10">
    <source>
        <dbReference type="PROSITE" id="PS51283"/>
    </source>
</evidence>
<organism evidence="11 12">
    <name type="scientific">Arthroderma otae (strain ATCC MYA-4605 / CBS 113480)</name>
    <name type="common">Microsporum canis</name>
    <dbReference type="NCBI Taxonomy" id="554155"/>
    <lineage>
        <taxon>Eukaryota</taxon>
        <taxon>Fungi</taxon>
        <taxon>Dikarya</taxon>
        <taxon>Ascomycota</taxon>
        <taxon>Pezizomycotina</taxon>
        <taxon>Eurotiomycetes</taxon>
        <taxon>Eurotiomycetidae</taxon>
        <taxon>Onygenales</taxon>
        <taxon>Arthrodermataceae</taxon>
        <taxon>Microsporum</taxon>
    </lineage>
</organism>
<feature type="compositionally biased region" description="Polar residues" evidence="8">
    <location>
        <begin position="82"/>
        <end position="128"/>
    </location>
</feature>
<dbReference type="PANTHER" id="PTHR21646:SF24">
    <property type="entry name" value="UBIQUITIN CARBOXYL-TERMINAL HYDROLASE"/>
    <property type="match status" value="1"/>
</dbReference>
<dbReference type="PROSITE" id="PS50235">
    <property type="entry name" value="USP_3"/>
    <property type="match status" value="1"/>
</dbReference>
<dbReference type="Proteomes" id="UP000002035">
    <property type="component" value="Unassembled WGS sequence"/>
</dbReference>
<dbReference type="SUPFAM" id="SSF54001">
    <property type="entry name" value="Cysteine proteinases"/>
    <property type="match status" value="1"/>
</dbReference>
<dbReference type="RefSeq" id="XP_002846325.1">
    <property type="nucleotide sequence ID" value="XM_002846279.1"/>
</dbReference>
<protein>
    <recommendedName>
        <fullName evidence="3">ubiquitinyl hydrolase 1</fullName>
        <ecNumber evidence="3">3.4.19.12</ecNumber>
    </recommendedName>
</protein>
<dbReference type="PROSITE" id="PS51283">
    <property type="entry name" value="DUSP"/>
    <property type="match status" value="1"/>
</dbReference>
<evidence type="ECO:0000256" key="2">
    <source>
        <dbReference type="ARBA" id="ARBA00009085"/>
    </source>
</evidence>
<feature type="region of interest" description="Disordered" evidence="8">
    <location>
        <begin position="1000"/>
        <end position="1019"/>
    </location>
</feature>
<feature type="region of interest" description="Disordered" evidence="8">
    <location>
        <begin position="561"/>
        <end position="620"/>
    </location>
</feature>
<feature type="compositionally biased region" description="Polar residues" evidence="8">
    <location>
        <begin position="565"/>
        <end position="575"/>
    </location>
</feature>
<feature type="compositionally biased region" description="Basic and acidic residues" evidence="8">
    <location>
        <begin position="1483"/>
        <end position="1492"/>
    </location>
</feature>
<dbReference type="PANTHER" id="PTHR21646">
    <property type="entry name" value="UBIQUITIN CARBOXYL-TERMINAL HYDROLASE"/>
    <property type="match status" value="1"/>
</dbReference>
<dbReference type="OMA" id="KPRGCTG"/>
<keyword evidence="6 11" id="KW-0378">Hydrolase</keyword>
<dbReference type="STRING" id="554155.C5FN07"/>
<dbReference type="VEuPathDB" id="FungiDB:MCYG_04062"/>
<evidence type="ECO:0000256" key="7">
    <source>
        <dbReference type="ARBA" id="ARBA00022807"/>
    </source>
</evidence>
<feature type="compositionally biased region" description="Basic and acidic residues" evidence="8">
    <location>
        <begin position="1164"/>
        <end position="1176"/>
    </location>
</feature>
<dbReference type="InterPro" id="IPR050185">
    <property type="entry name" value="Ub_carboxyl-term_hydrolase"/>
</dbReference>
<reference evidence="12" key="1">
    <citation type="journal article" date="2012" name="MBio">
        <title>Comparative genome analysis of Trichophyton rubrum and related dermatophytes reveals candidate genes involved in infection.</title>
        <authorList>
            <person name="Martinez D.A."/>
            <person name="Oliver B.G."/>
            <person name="Graeser Y."/>
            <person name="Goldberg J.M."/>
            <person name="Li W."/>
            <person name="Martinez-Rossi N.M."/>
            <person name="Monod M."/>
            <person name="Shelest E."/>
            <person name="Barton R.C."/>
            <person name="Birch E."/>
            <person name="Brakhage A.A."/>
            <person name="Chen Z."/>
            <person name="Gurr S.J."/>
            <person name="Heiman D."/>
            <person name="Heitman J."/>
            <person name="Kosti I."/>
            <person name="Rossi A."/>
            <person name="Saif S."/>
            <person name="Samalova M."/>
            <person name="Saunders C.W."/>
            <person name="Shea T."/>
            <person name="Summerbell R.C."/>
            <person name="Xu J."/>
            <person name="Young S."/>
            <person name="Zeng Q."/>
            <person name="Birren B.W."/>
            <person name="Cuomo C.A."/>
            <person name="White T.C."/>
        </authorList>
    </citation>
    <scope>NUCLEOTIDE SEQUENCE [LARGE SCALE GENOMIC DNA]</scope>
    <source>
        <strain evidence="12">ATCC MYA-4605 / CBS 113480</strain>
    </source>
</reference>
<comment type="catalytic activity">
    <reaction evidence="1">
        <text>Thiol-dependent hydrolysis of ester, thioester, amide, peptide and isopeptide bonds formed by the C-terminal Gly of ubiquitin (a 76-residue protein attached to proteins as an intracellular targeting signal).</text>
        <dbReference type="EC" id="3.4.19.12"/>
    </reaction>
</comment>
<keyword evidence="5" id="KW-0833">Ubl conjugation pathway</keyword>
<dbReference type="Gene3D" id="3.30.2230.10">
    <property type="entry name" value="DUSP-like"/>
    <property type="match status" value="1"/>
</dbReference>
<keyword evidence="7" id="KW-0788">Thiol protease</keyword>
<dbReference type="Pfam" id="PF00443">
    <property type="entry name" value="UCH"/>
    <property type="match status" value="1"/>
</dbReference>
<dbReference type="InterPro" id="IPR001394">
    <property type="entry name" value="Peptidase_C19_UCH"/>
</dbReference>
<dbReference type="GeneID" id="9224394"/>
<evidence type="ECO:0000256" key="4">
    <source>
        <dbReference type="ARBA" id="ARBA00022670"/>
    </source>
</evidence>
<feature type="compositionally biased region" description="Low complexity" evidence="8">
    <location>
        <begin position="1414"/>
        <end position="1431"/>
    </location>
</feature>
<name>C5FN07_ARTOC</name>
<feature type="compositionally biased region" description="Polar residues" evidence="8">
    <location>
        <begin position="148"/>
        <end position="157"/>
    </location>
</feature>
<feature type="compositionally biased region" description="Low complexity" evidence="8">
    <location>
        <begin position="1439"/>
        <end position="1457"/>
    </location>
</feature>
<feature type="domain" description="DUSP" evidence="10">
    <location>
        <begin position="271"/>
        <end position="395"/>
    </location>
</feature>
<evidence type="ECO:0000313" key="11">
    <source>
        <dbReference type="EMBL" id="EEQ31243.1"/>
    </source>
</evidence>
<evidence type="ECO:0000256" key="1">
    <source>
        <dbReference type="ARBA" id="ARBA00000707"/>
    </source>
</evidence>
<dbReference type="InterPro" id="IPR006615">
    <property type="entry name" value="Pept_C19_DUSP"/>
</dbReference>
<dbReference type="EMBL" id="DS995704">
    <property type="protein sequence ID" value="EEQ31243.1"/>
    <property type="molecule type" value="Genomic_DNA"/>
</dbReference>
<feature type="region of interest" description="Disordered" evidence="8">
    <location>
        <begin position="1108"/>
        <end position="1176"/>
    </location>
</feature>
<dbReference type="EC" id="3.4.19.12" evidence="3"/>
<dbReference type="OrthoDB" id="952271at2759"/>
<feature type="compositionally biased region" description="Acidic residues" evidence="8">
    <location>
        <begin position="1000"/>
        <end position="1012"/>
    </location>
</feature>
<proteinExistence type="inferred from homology"/>
<feature type="region of interest" description="Disordered" evidence="8">
    <location>
        <begin position="1533"/>
        <end position="1576"/>
    </location>
</feature>
<feature type="region of interest" description="Disordered" evidence="8">
    <location>
        <begin position="1409"/>
        <end position="1519"/>
    </location>
</feature>
<dbReference type="InterPro" id="IPR018200">
    <property type="entry name" value="USP_CS"/>
</dbReference>
<evidence type="ECO:0000259" key="9">
    <source>
        <dbReference type="PROSITE" id="PS50235"/>
    </source>
</evidence>
<dbReference type="InterPro" id="IPR038765">
    <property type="entry name" value="Papain-like_cys_pep_sf"/>
</dbReference>
<feature type="compositionally biased region" description="Polar residues" evidence="8">
    <location>
        <begin position="226"/>
        <end position="235"/>
    </location>
</feature>
<accession>C5FN07</accession>
<dbReference type="GO" id="GO:0006508">
    <property type="term" value="P:proteolysis"/>
    <property type="evidence" value="ECO:0007669"/>
    <property type="project" value="UniProtKB-KW"/>
</dbReference>
<evidence type="ECO:0000256" key="3">
    <source>
        <dbReference type="ARBA" id="ARBA00012759"/>
    </source>
</evidence>
<evidence type="ECO:0000256" key="8">
    <source>
        <dbReference type="SAM" id="MobiDB-lite"/>
    </source>
</evidence>
<dbReference type="PROSITE" id="PS00972">
    <property type="entry name" value="USP_1"/>
    <property type="match status" value="1"/>
</dbReference>
<keyword evidence="12" id="KW-1185">Reference proteome</keyword>
<feature type="region of interest" description="Disordered" evidence="8">
    <location>
        <begin position="1040"/>
        <end position="1059"/>
    </location>
</feature>
<dbReference type="InterPro" id="IPR035927">
    <property type="entry name" value="DUSP-like_sf"/>
</dbReference>
<dbReference type="SUPFAM" id="SSF143791">
    <property type="entry name" value="DUSP-like"/>
    <property type="match status" value="1"/>
</dbReference>
<evidence type="ECO:0000256" key="6">
    <source>
        <dbReference type="ARBA" id="ARBA00022801"/>
    </source>
</evidence>
<dbReference type="eggNOG" id="KOG1870">
    <property type="taxonomic scope" value="Eukaryota"/>
</dbReference>
<keyword evidence="4" id="KW-0645">Protease</keyword>